<feature type="transmembrane region" description="Helical" evidence="6">
    <location>
        <begin position="235"/>
        <end position="255"/>
    </location>
</feature>
<feature type="transmembrane region" description="Helical" evidence="6">
    <location>
        <begin position="322"/>
        <end position="342"/>
    </location>
</feature>
<organism evidence="8 9">
    <name type="scientific">Allokutzneria oryzae</name>
    <dbReference type="NCBI Taxonomy" id="1378989"/>
    <lineage>
        <taxon>Bacteria</taxon>
        <taxon>Bacillati</taxon>
        <taxon>Actinomycetota</taxon>
        <taxon>Actinomycetes</taxon>
        <taxon>Pseudonocardiales</taxon>
        <taxon>Pseudonocardiaceae</taxon>
        <taxon>Allokutzneria</taxon>
    </lineage>
</organism>
<dbReference type="RefSeq" id="WP_377856043.1">
    <property type="nucleotide sequence ID" value="NZ_JBHLZU010000019.1"/>
</dbReference>
<feature type="transmembrane region" description="Helical" evidence="6">
    <location>
        <begin position="354"/>
        <end position="373"/>
    </location>
</feature>
<evidence type="ECO:0000313" key="9">
    <source>
        <dbReference type="Proteomes" id="UP001589693"/>
    </source>
</evidence>
<feature type="transmembrane region" description="Helical" evidence="6">
    <location>
        <begin position="70"/>
        <end position="93"/>
    </location>
</feature>
<evidence type="ECO:0000256" key="5">
    <source>
        <dbReference type="ARBA" id="ARBA00023136"/>
    </source>
</evidence>
<accession>A0ABV6A175</accession>
<dbReference type="InterPro" id="IPR011701">
    <property type="entry name" value="MFS"/>
</dbReference>
<evidence type="ECO:0000256" key="6">
    <source>
        <dbReference type="SAM" id="Phobius"/>
    </source>
</evidence>
<evidence type="ECO:0000256" key="3">
    <source>
        <dbReference type="ARBA" id="ARBA00022692"/>
    </source>
</evidence>
<reference evidence="8 9" key="1">
    <citation type="submission" date="2024-09" db="EMBL/GenBank/DDBJ databases">
        <authorList>
            <person name="Sun Q."/>
            <person name="Mori K."/>
        </authorList>
    </citation>
    <scope>NUCLEOTIDE SEQUENCE [LARGE SCALE GENOMIC DNA]</scope>
    <source>
        <strain evidence="8 9">TBRC 7907</strain>
    </source>
</reference>
<keyword evidence="4 6" id="KW-1133">Transmembrane helix</keyword>
<feature type="transmembrane region" description="Helical" evidence="6">
    <location>
        <begin position="41"/>
        <end position="63"/>
    </location>
</feature>
<dbReference type="InterPro" id="IPR036259">
    <property type="entry name" value="MFS_trans_sf"/>
</dbReference>
<dbReference type="SUPFAM" id="SSF103473">
    <property type="entry name" value="MFS general substrate transporter"/>
    <property type="match status" value="1"/>
</dbReference>
<keyword evidence="9" id="KW-1185">Reference proteome</keyword>
<comment type="subcellular location">
    <subcellularLocation>
        <location evidence="1">Cell membrane</location>
        <topology evidence="1">Multi-pass membrane protein</topology>
    </subcellularLocation>
</comment>
<proteinExistence type="predicted"/>
<feature type="transmembrane region" description="Helical" evidence="6">
    <location>
        <begin position="128"/>
        <end position="147"/>
    </location>
</feature>
<evidence type="ECO:0000313" key="8">
    <source>
        <dbReference type="EMBL" id="MFB9906891.1"/>
    </source>
</evidence>
<dbReference type="Gene3D" id="1.20.1250.20">
    <property type="entry name" value="MFS general substrate transporter like domains"/>
    <property type="match status" value="2"/>
</dbReference>
<dbReference type="CDD" id="cd17324">
    <property type="entry name" value="MFS_NepI_like"/>
    <property type="match status" value="1"/>
</dbReference>
<feature type="transmembrane region" description="Helical" evidence="6">
    <location>
        <begin position="290"/>
        <end position="310"/>
    </location>
</feature>
<feature type="domain" description="Major facilitator superfamily (MFS) profile" evidence="7">
    <location>
        <begin position="4"/>
        <end position="378"/>
    </location>
</feature>
<feature type="transmembrane region" description="Helical" evidence="6">
    <location>
        <begin position="159"/>
        <end position="179"/>
    </location>
</feature>
<dbReference type="PROSITE" id="PS50850">
    <property type="entry name" value="MFS"/>
    <property type="match status" value="1"/>
</dbReference>
<evidence type="ECO:0000256" key="2">
    <source>
        <dbReference type="ARBA" id="ARBA00022475"/>
    </source>
</evidence>
<dbReference type="InterPro" id="IPR050189">
    <property type="entry name" value="MFS_Efflux_Transporters"/>
</dbReference>
<evidence type="ECO:0000256" key="4">
    <source>
        <dbReference type="ARBA" id="ARBA00022989"/>
    </source>
</evidence>
<gene>
    <name evidence="8" type="ORF">ACFFQA_23395</name>
</gene>
<feature type="transmembrane region" description="Helical" evidence="6">
    <location>
        <begin position="200"/>
        <end position="223"/>
    </location>
</feature>
<sequence>MPLAVYVLGLGIFSMTTSEFMVSGLMPSLSAEFGVSVSAVGYLISAYAIAMVVGGPVLTVGLLRMPRKNALLLLIAVFLVGQSLGAVATGYGVMLVARVITGVASSAFFGVALAVAVDLVGPAQRGRASSIVLGGLMVGTVLGLPAATLVDQVYGWRASFWAVAAVTLLAGLVVLRVVAPGAPPESVSLRAELAALRNGRLWAAYTTSGLLIGAVFAAFSYFSPIFTEVSGFSPAAVPVLLMAYGAATVVGNAVVGRFADRYAMPILTFGMALLALTLTAFALFASSQVITVAVVIVLGLSGVAMNPAMATRVMREANDRPLVNTVHTAVICFGLATGSWVGGLGISTGFGLTSPLWVGAVLAALGLGSLLAARSRRPAEELSVISSL</sequence>
<dbReference type="InterPro" id="IPR020846">
    <property type="entry name" value="MFS_dom"/>
</dbReference>
<dbReference type="Proteomes" id="UP001589693">
    <property type="component" value="Unassembled WGS sequence"/>
</dbReference>
<keyword evidence="2" id="KW-1003">Cell membrane</keyword>
<protein>
    <submittedName>
        <fullName evidence="8">MFS transporter</fullName>
    </submittedName>
</protein>
<evidence type="ECO:0000256" key="1">
    <source>
        <dbReference type="ARBA" id="ARBA00004651"/>
    </source>
</evidence>
<dbReference type="PANTHER" id="PTHR43124">
    <property type="entry name" value="PURINE EFFLUX PUMP PBUE"/>
    <property type="match status" value="1"/>
</dbReference>
<dbReference type="EMBL" id="JBHLZU010000019">
    <property type="protein sequence ID" value="MFB9906891.1"/>
    <property type="molecule type" value="Genomic_DNA"/>
</dbReference>
<name>A0ABV6A175_9PSEU</name>
<dbReference type="PANTHER" id="PTHR43124:SF8">
    <property type="entry name" value="INNER MEMBRANE TRANSPORT PROTEIN YDHP"/>
    <property type="match status" value="1"/>
</dbReference>
<feature type="transmembrane region" description="Helical" evidence="6">
    <location>
        <begin position="262"/>
        <end position="284"/>
    </location>
</feature>
<feature type="transmembrane region" description="Helical" evidence="6">
    <location>
        <begin position="99"/>
        <end position="121"/>
    </location>
</feature>
<evidence type="ECO:0000259" key="7">
    <source>
        <dbReference type="PROSITE" id="PS50850"/>
    </source>
</evidence>
<keyword evidence="5 6" id="KW-0472">Membrane</keyword>
<comment type="caution">
    <text evidence="8">The sequence shown here is derived from an EMBL/GenBank/DDBJ whole genome shotgun (WGS) entry which is preliminary data.</text>
</comment>
<keyword evidence="3 6" id="KW-0812">Transmembrane</keyword>
<dbReference type="Pfam" id="PF07690">
    <property type="entry name" value="MFS_1"/>
    <property type="match status" value="1"/>
</dbReference>